<proteinExistence type="predicted"/>
<dbReference type="EMBL" id="JADBHS010000015">
    <property type="protein sequence ID" value="MBE2986997.1"/>
    <property type="molecule type" value="Genomic_DNA"/>
</dbReference>
<reference evidence="2 3" key="1">
    <citation type="submission" date="2015-08" db="EMBL/GenBank/DDBJ databases">
        <title>Comparative genomics of the Campylobacter concisus group.</title>
        <authorList>
            <person name="Yee E."/>
            <person name="Chapman M.H."/>
            <person name="Huynh S."/>
            <person name="Bono J.L."/>
            <person name="On S.L."/>
            <person name="St Leger J."/>
            <person name="Foster G."/>
            <person name="Parker C.T."/>
            <person name="Miller W.G."/>
        </authorList>
    </citation>
    <scope>NUCLEOTIDE SEQUENCE [LARGE SCALE GENOMIC DNA]</scope>
    <source>
        <strain evidence="2 3">RM9337</strain>
    </source>
</reference>
<name>A0AAW3ZWJ2_9BACT</name>
<dbReference type="RefSeq" id="WP_170016401.1">
    <property type="nucleotide sequence ID" value="NZ_CP012545.1"/>
</dbReference>
<accession>A0AAW3ZWJ2</accession>
<organism evidence="2 3">
    <name type="scientific">Campylobacter californiensis</name>
    <dbReference type="NCBI Taxonomy" id="1032243"/>
    <lineage>
        <taxon>Bacteria</taxon>
        <taxon>Pseudomonadati</taxon>
        <taxon>Campylobacterota</taxon>
        <taxon>Epsilonproteobacteria</taxon>
        <taxon>Campylobacterales</taxon>
        <taxon>Campylobacteraceae</taxon>
        <taxon>Campylobacter</taxon>
    </lineage>
</organism>
<keyword evidence="3" id="KW-1185">Reference proteome</keyword>
<dbReference type="Proteomes" id="UP001318760">
    <property type="component" value="Unassembled WGS sequence"/>
</dbReference>
<sequence>MRAIFMVLLCVCTLFSYEIRHENEGKIYKFTGDANGEKFEFYITNLSAEFENFNSKDALKIPPKMQGHLFFKGSKFEFSKGEIVYDNGKILQINALSEWLNLSIKREQGDKFEGKLAIKGKAMKATAKKVFTYETLVLASQTINSNKTRTEVLSSDYFGSKFKQKYKNTLSSRLDELRSQNKNAISSVNLEYQNDKIRSSVTLKNDSKFCSTVKIKDQKKLKLKDVFKSNDQNLTSENFMISPLGISFCDEEKTISIEEIKPYLKENFGLLDE</sequence>
<dbReference type="Proteomes" id="UP000650616">
    <property type="component" value="Unassembled WGS sequence"/>
</dbReference>
<comment type="caution">
    <text evidence="2">The sequence shown here is derived from an EMBL/GenBank/DDBJ whole genome shotgun (WGS) entry which is preliminary data.</text>
</comment>
<reference evidence="1 4" key="2">
    <citation type="submission" date="2020-10" db="EMBL/GenBank/DDBJ databases">
        <title>Campylobacter californiensis sp. nov. isolated from cattle and feral swine in California.</title>
        <authorList>
            <person name="Miller W.G."/>
        </authorList>
    </citation>
    <scope>NUCLEOTIDE SEQUENCE [LARGE SCALE GENOMIC DNA]</scope>
    <source>
        <strain evidence="1 4">RM12919</strain>
    </source>
</reference>
<dbReference type="AlphaFoldDB" id="A0AAW3ZWJ2"/>
<gene>
    <name evidence="1" type="ORF">CCAL12919_07675</name>
    <name evidence="2" type="ORF">CCAL9337_05875</name>
</gene>
<evidence type="ECO:0000313" key="2">
    <source>
        <dbReference type="EMBL" id="MBE3608248.1"/>
    </source>
</evidence>
<protein>
    <submittedName>
        <fullName evidence="2">Uncharacterized protein</fullName>
    </submittedName>
</protein>
<evidence type="ECO:0000313" key="3">
    <source>
        <dbReference type="Proteomes" id="UP000650616"/>
    </source>
</evidence>
<evidence type="ECO:0000313" key="4">
    <source>
        <dbReference type="Proteomes" id="UP001318760"/>
    </source>
</evidence>
<evidence type="ECO:0000313" key="1">
    <source>
        <dbReference type="EMBL" id="MBE2986997.1"/>
    </source>
</evidence>
<dbReference type="EMBL" id="LIWG01000006">
    <property type="protein sequence ID" value="MBE3608248.1"/>
    <property type="molecule type" value="Genomic_DNA"/>
</dbReference>